<dbReference type="NCBIfam" id="TIGR02595">
    <property type="entry name" value="PEP_CTERM"/>
    <property type="match status" value="1"/>
</dbReference>
<evidence type="ECO:0000313" key="3">
    <source>
        <dbReference type="EMBL" id="SEM86350.1"/>
    </source>
</evidence>
<keyword evidence="1" id="KW-0732">Signal</keyword>
<proteinExistence type="predicted"/>
<accession>A0A1H8BU19</accession>
<feature type="signal peptide" evidence="1">
    <location>
        <begin position="1"/>
        <end position="25"/>
    </location>
</feature>
<evidence type="ECO:0000259" key="2">
    <source>
        <dbReference type="Pfam" id="PF07589"/>
    </source>
</evidence>
<sequence>MKKAFRYLPAVTATVTAIISLPAMAHVGYTDRNFGTFDNTYSRTTLSNQAVVGNYGWIDGTDSDNGDSHKLRPYRFTLAEETNITLTFEQATSQVTDHLGNVSTSQLGLKPGFSLYEGLAHLAPVKADHDSAEISIANRDPGAEGSFKALADWSIGNDPGDLNGTPTPASLSFFKYIGHAYDGTGFGSDGTPDGRVSHTFLNLKPGDYSVFVGGTDYFAQEASNPDLSTKYGVTATLVAGVVPEPEVYAMLLAGLGLMGAMVRRRSMH</sequence>
<feature type="domain" description="Ice-binding protein C-terminal" evidence="2">
    <location>
        <begin position="242"/>
        <end position="265"/>
    </location>
</feature>
<dbReference type="EMBL" id="FOCT01000001">
    <property type="protein sequence ID" value="SEM86350.1"/>
    <property type="molecule type" value="Genomic_DNA"/>
</dbReference>
<feature type="chain" id="PRO_5010325583" evidence="1">
    <location>
        <begin position="26"/>
        <end position="268"/>
    </location>
</feature>
<name>A0A1H8BU19_9PROT</name>
<evidence type="ECO:0000313" key="4">
    <source>
        <dbReference type="Proteomes" id="UP000183898"/>
    </source>
</evidence>
<dbReference type="RefSeq" id="WP_074743839.1">
    <property type="nucleotide sequence ID" value="NZ_FOCT01000001.1"/>
</dbReference>
<dbReference type="Pfam" id="PF07589">
    <property type="entry name" value="PEP-CTERM"/>
    <property type="match status" value="1"/>
</dbReference>
<dbReference type="AlphaFoldDB" id="A0A1H8BU19"/>
<gene>
    <name evidence="3" type="ORF">SAMN05216404_101351</name>
</gene>
<reference evidence="3 4" key="1">
    <citation type="submission" date="2016-10" db="EMBL/GenBank/DDBJ databases">
        <authorList>
            <person name="de Groot N.N."/>
        </authorList>
    </citation>
    <scope>NUCLEOTIDE SEQUENCE [LARGE SCALE GENOMIC DNA]</scope>
    <source>
        <strain evidence="3 4">Nl18</strain>
    </source>
</reference>
<organism evidence="3 4">
    <name type="scientific">Nitrosospira multiformis</name>
    <dbReference type="NCBI Taxonomy" id="1231"/>
    <lineage>
        <taxon>Bacteria</taxon>
        <taxon>Pseudomonadati</taxon>
        <taxon>Pseudomonadota</taxon>
        <taxon>Betaproteobacteria</taxon>
        <taxon>Nitrosomonadales</taxon>
        <taxon>Nitrosomonadaceae</taxon>
        <taxon>Nitrosospira</taxon>
    </lineage>
</organism>
<dbReference type="Proteomes" id="UP000183898">
    <property type="component" value="Unassembled WGS sequence"/>
</dbReference>
<dbReference type="InterPro" id="IPR013424">
    <property type="entry name" value="Ice-binding_C"/>
</dbReference>
<protein>
    <submittedName>
        <fullName evidence="3">PEP-CTERM protein-sorting domain-containing protein</fullName>
    </submittedName>
</protein>
<evidence type="ECO:0000256" key="1">
    <source>
        <dbReference type="SAM" id="SignalP"/>
    </source>
</evidence>